<dbReference type="PROSITE" id="PS50114">
    <property type="entry name" value="GATA_ZN_FINGER_2"/>
    <property type="match status" value="1"/>
</dbReference>
<keyword evidence="1" id="KW-0479">Metal-binding</keyword>
<dbReference type="GeneID" id="73467469"/>
<dbReference type="PANTHER" id="PTHR39147:SF1">
    <property type="entry name" value="PROTEIN SPT21"/>
    <property type="match status" value="1"/>
</dbReference>
<dbReference type="AlphaFoldDB" id="A0A8J5QW55"/>
<feature type="compositionally biased region" description="Polar residues" evidence="2">
    <location>
        <begin position="803"/>
        <end position="813"/>
    </location>
</feature>
<dbReference type="InterPro" id="IPR000679">
    <property type="entry name" value="Znf_GATA"/>
</dbReference>
<keyword evidence="1" id="KW-0863">Zinc-finger</keyword>
<evidence type="ECO:0000259" key="3">
    <source>
        <dbReference type="PROSITE" id="PS50114"/>
    </source>
</evidence>
<dbReference type="EMBL" id="JAGSYN010000046">
    <property type="protein sequence ID" value="KAG7665842.1"/>
    <property type="molecule type" value="Genomic_DNA"/>
</dbReference>
<evidence type="ECO:0000313" key="4">
    <source>
        <dbReference type="EMBL" id="KAG7665842.1"/>
    </source>
</evidence>
<feature type="region of interest" description="Disordered" evidence="2">
    <location>
        <begin position="732"/>
        <end position="941"/>
    </location>
</feature>
<feature type="region of interest" description="Disordered" evidence="2">
    <location>
        <begin position="507"/>
        <end position="528"/>
    </location>
</feature>
<feature type="compositionally biased region" description="Low complexity" evidence="2">
    <location>
        <begin position="386"/>
        <end position="395"/>
    </location>
</feature>
<feature type="compositionally biased region" description="Acidic residues" evidence="2">
    <location>
        <begin position="356"/>
        <end position="371"/>
    </location>
</feature>
<dbReference type="GO" id="GO:0006357">
    <property type="term" value="P:regulation of transcription by RNA polymerase II"/>
    <property type="evidence" value="ECO:0007669"/>
    <property type="project" value="TreeGrafter"/>
</dbReference>
<feature type="compositionally biased region" description="Polar residues" evidence="2">
    <location>
        <begin position="747"/>
        <end position="766"/>
    </location>
</feature>
<dbReference type="InterPro" id="IPR042403">
    <property type="entry name" value="Spt21/Ams2"/>
</dbReference>
<dbReference type="GO" id="GO:0000183">
    <property type="term" value="P:rDNA heterochromatin formation"/>
    <property type="evidence" value="ECO:0007669"/>
    <property type="project" value="TreeGrafter"/>
</dbReference>
<feature type="compositionally biased region" description="Low complexity" evidence="2">
    <location>
        <begin position="517"/>
        <end position="528"/>
    </location>
</feature>
<dbReference type="GO" id="GO:0008270">
    <property type="term" value="F:zinc ion binding"/>
    <property type="evidence" value="ECO:0007669"/>
    <property type="project" value="UniProtKB-KW"/>
</dbReference>
<keyword evidence="5" id="KW-1185">Reference proteome</keyword>
<reference evidence="4 5" key="1">
    <citation type="journal article" date="2021" name="DNA Res.">
        <title>Genome analysis of Candida subhashii reveals its hybrid nature and dual mitochondrial genome conformations.</title>
        <authorList>
            <person name="Mixao V."/>
            <person name="Hegedusova E."/>
            <person name="Saus E."/>
            <person name="Pryszcz L.P."/>
            <person name="Cillingova A."/>
            <person name="Nosek J."/>
            <person name="Gabaldon T."/>
        </authorList>
    </citation>
    <scope>NUCLEOTIDE SEQUENCE [LARGE SCALE GENOMIC DNA]</scope>
    <source>
        <strain evidence="4 5">CBS 10753</strain>
    </source>
</reference>
<evidence type="ECO:0000256" key="2">
    <source>
        <dbReference type="SAM" id="MobiDB-lite"/>
    </source>
</evidence>
<feature type="compositionally biased region" description="Low complexity" evidence="2">
    <location>
        <begin position="154"/>
        <end position="166"/>
    </location>
</feature>
<feature type="region of interest" description="Disordered" evidence="2">
    <location>
        <begin position="324"/>
        <end position="400"/>
    </location>
</feature>
<feature type="domain" description="GATA-type" evidence="3">
    <location>
        <begin position="476"/>
        <end position="505"/>
    </location>
</feature>
<dbReference type="GO" id="GO:0030466">
    <property type="term" value="P:silent mating-type cassette heterochromatin formation"/>
    <property type="evidence" value="ECO:0007669"/>
    <property type="project" value="TreeGrafter"/>
</dbReference>
<dbReference type="RefSeq" id="XP_049266074.1">
    <property type="nucleotide sequence ID" value="XM_049410368.1"/>
</dbReference>
<dbReference type="Pfam" id="PF25823">
    <property type="entry name" value="Ams2-SPT21_N"/>
    <property type="match status" value="1"/>
</dbReference>
<accession>A0A8J5QW55</accession>
<comment type="caution">
    <text evidence="4">The sequence shown here is derived from an EMBL/GenBank/DDBJ whole genome shotgun (WGS) entry which is preliminary data.</text>
</comment>
<dbReference type="OrthoDB" id="3199820at2759"/>
<evidence type="ECO:0000313" key="5">
    <source>
        <dbReference type="Proteomes" id="UP000694255"/>
    </source>
</evidence>
<feature type="compositionally biased region" description="Polar residues" evidence="2">
    <location>
        <begin position="872"/>
        <end position="905"/>
    </location>
</feature>
<evidence type="ECO:0000256" key="1">
    <source>
        <dbReference type="PROSITE-ProRule" id="PRU00094"/>
    </source>
</evidence>
<feature type="region of interest" description="Disordered" evidence="2">
    <location>
        <begin position="151"/>
        <end position="218"/>
    </location>
</feature>
<gene>
    <name evidence="4" type="ORF">J8A68_000668</name>
</gene>
<organism evidence="4 5">
    <name type="scientific">[Candida] subhashii</name>
    <dbReference type="NCBI Taxonomy" id="561895"/>
    <lineage>
        <taxon>Eukaryota</taxon>
        <taxon>Fungi</taxon>
        <taxon>Dikarya</taxon>
        <taxon>Ascomycota</taxon>
        <taxon>Saccharomycotina</taxon>
        <taxon>Pichiomycetes</taxon>
        <taxon>Debaryomycetaceae</taxon>
        <taxon>Spathaspora</taxon>
    </lineage>
</organism>
<feature type="region of interest" description="Disordered" evidence="2">
    <location>
        <begin position="289"/>
        <end position="310"/>
    </location>
</feature>
<feature type="region of interest" description="Disordered" evidence="2">
    <location>
        <begin position="654"/>
        <end position="693"/>
    </location>
</feature>
<dbReference type="PANTHER" id="PTHR39147">
    <property type="entry name" value="PROTEIN SPT21"/>
    <property type="match status" value="1"/>
</dbReference>
<protein>
    <recommendedName>
        <fullName evidence="3">GATA-type domain-containing protein</fullName>
    </recommendedName>
</protein>
<feature type="compositionally biased region" description="Low complexity" evidence="2">
    <location>
        <begin position="845"/>
        <end position="867"/>
    </location>
</feature>
<feature type="compositionally biased region" description="Low complexity" evidence="2">
    <location>
        <begin position="292"/>
        <end position="307"/>
    </location>
</feature>
<dbReference type="CDD" id="cd00202">
    <property type="entry name" value="ZnF_GATA"/>
    <property type="match status" value="1"/>
</dbReference>
<sequence>MSSEEDNSYKRMQIKVLYSFNNNPTVFLSRSKIQYSVKTAQLPLATSMSDEPELITLGAFDLKNCVQQIIKSSPENFKLHAEDYAVYYKDITEQPDEPFVSSGVLSSLINTSKAHLIPGRVCQNVSASFLFGDKTNASSLTLEIRLKLHTIDGPPKQQPQQPQQQQMRQNIGVDQVAASGGDKKRIRDSSSSSRQEYPQKRFNPSSSSSASSLDAAVKATRTKSLPSFPQLLNNPTMLNIRTADRMNNTSRYDNKSVQDRFKSAPFFQAKIVDKPVVRKTTPVRRYHDNNNQHQYQSRQQLQSQHLQPARAMRTRSMVNPMPLMISSPILEGDGSLSDSTDDTEYREDDHNNMIEEHDEEEEEEEDKDFDEGSPYTPQQPPYEGKSSISHSGHNNNHNHEQFQSLPDLEELDSKRIHSIPPSKLSSNHGLVCVNHNCATQDSITWRFFETEFRPNYFNINKSKKFDKNDYDGMFGPLCNACFLFLRNKGFMRPEHVVKKYLQQQRYKSKKDEVPMDNAGATNNNNNNTFTAPINKERSNSLNAIAVKRSSQFASSPVVSQSHGKFATPAHTPSAINQVIQNRNSTSSHNAFMNNSGHTPNYQEISDIMNQISNFGGPLTDIDPLPYSGVTPPMIATKSNTRVINLYEDNPKKATKANTRVINLGPPEGQDDDSEDKENCPPPPEAPSSEMDIDVRDITDFENMIIADSFTNAGKSSPLGSNQEWMNALLAEQGTTDPEPTPNDQEEQTSTPGETRTPVDLQNNTNNNKDDPKIPVMKSFINRKSSPPPQSSRPASQSRPVVNMPSSPYTSIANSEMEDTSFGSKKKYESDFNQDIESLVSGSHRQYFSQQQQQQPSEIPHSSSSPNQALRADTNNSIMSWNNTNTMGSGNNKSGHLGSTPNTEFNSNDDVDHDMMLMGDGKSHGGLMVGQYRRNKEVEEEN</sequence>
<dbReference type="GO" id="GO:0043565">
    <property type="term" value="F:sequence-specific DNA binding"/>
    <property type="evidence" value="ECO:0007669"/>
    <property type="project" value="InterPro"/>
</dbReference>
<name>A0A8J5QW55_9ASCO</name>
<dbReference type="Proteomes" id="UP000694255">
    <property type="component" value="Unassembled WGS sequence"/>
</dbReference>
<feature type="compositionally biased region" description="Polar residues" evidence="2">
    <location>
        <begin position="830"/>
        <end position="843"/>
    </location>
</feature>
<dbReference type="InterPro" id="IPR057725">
    <property type="entry name" value="Ams2-SPT21_N"/>
</dbReference>
<keyword evidence="1" id="KW-0862">Zinc</keyword>
<proteinExistence type="predicted"/>